<feature type="domain" description="Phospholipid/glycerol acyltransferase" evidence="4">
    <location>
        <begin position="51"/>
        <end position="173"/>
    </location>
</feature>
<dbReference type="AlphaFoldDB" id="A0A1G2LME9"/>
<comment type="caution">
    <text evidence="5">The sequence shown here is derived from an EMBL/GenBank/DDBJ whole genome shotgun (WGS) entry which is preliminary data.</text>
</comment>
<proteinExistence type="predicted"/>
<dbReference type="EMBL" id="MHQY01000039">
    <property type="protein sequence ID" value="OHA12820.1"/>
    <property type="molecule type" value="Genomic_DNA"/>
</dbReference>
<evidence type="ECO:0000259" key="4">
    <source>
        <dbReference type="SMART" id="SM00563"/>
    </source>
</evidence>
<keyword evidence="1" id="KW-0808">Transferase</keyword>
<evidence type="ECO:0000256" key="2">
    <source>
        <dbReference type="ARBA" id="ARBA00023315"/>
    </source>
</evidence>
<reference evidence="5 6" key="1">
    <citation type="journal article" date="2016" name="Nat. Commun.">
        <title>Thousands of microbial genomes shed light on interconnected biogeochemical processes in an aquifer system.</title>
        <authorList>
            <person name="Anantharaman K."/>
            <person name="Brown C.T."/>
            <person name="Hug L.A."/>
            <person name="Sharon I."/>
            <person name="Castelle C.J."/>
            <person name="Probst A.J."/>
            <person name="Thomas B.C."/>
            <person name="Singh A."/>
            <person name="Wilkins M.J."/>
            <person name="Karaoz U."/>
            <person name="Brodie E.L."/>
            <person name="Williams K.H."/>
            <person name="Hubbard S.S."/>
            <person name="Banfield J.F."/>
        </authorList>
    </citation>
    <scope>NUCLEOTIDE SEQUENCE [LARGE SCALE GENOMIC DNA]</scope>
</reference>
<dbReference type="PANTHER" id="PTHR10434">
    <property type="entry name" value="1-ACYL-SN-GLYCEROL-3-PHOSPHATE ACYLTRANSFERASE"/>
    <property type="match status" value="1"/>
</dbReference>
<gene>
    <name evidence="5" type="ORF">A3G49_03905</name>
</gene>
<feature type="transmembrane region" description="Helical" evidence="3">
    <location>
        <begin position="6"/>
        <end position="34"/>
    </location>
</feature>
<dbReference type="InterPro" id="IPR002123">
    <property type="entry name" value="Plipid/glycerol_acylTrfase"/>
</dbReference>
<dbReference type="Pfam" id="PF01553">
    <property type="entry name" value="Acyltransferase"/>
    <property type="match status" value="1"/>
</dbReference>
<evidence type="ECO:0000313" key="6">
    <source>
        <dbReference type="Proteomes" id="UP000177171"/>
    </source>
</evidence>
<dbReference type="CDD" id="cd07989">
    <property type="entry name" value="LPLAT_AGPAT-like"/>
    <property type="match status" value="1"/>
</dbReference>
<accession>A0A1G2LME9</accession>
<dbReference type="Proteomes" id="UP000177171">
    <property type="component" value="Unassembled WGS sequence"/>
</dbReference>
<organism evidence="5 6">
    <name type="scientific">Candidatus Sungbacteria bacterium RIFCSPLOWO2_12_FULL_41_11</name>
    <dbReference type="NCBI Taxonomy" id="1802286"/>
    <lineage>
        <taxon>Bacteria</taxon>
        <taxon>Candidatus Sungiibacteriota</taxon>
    </lineage>
</organism>
<name>A0A1G2LME9_9BACT</name>
<dbReference type="SMART" id="SM00563">
    <property type="entry name" value="PlsC"/>
    <property type="match status" value="1"/>
</dbReference>
<evidence type="ECO:0000313" key="5">
    <source>
        <dbReference type="EMBL" id="OHA12820.1"/>
    </source>
</evidence>
<dbReference type="PANTHER" id="PTHR10434:SF11">
    <property type="entry name" value="1-ACYL-SN-GLYCEROL-3-PHOSPHATE ACYLTRANSFERASE"/>
    <property type="match status" value="1"/>
</dbReference>
<evidence type="ECO:0000256" key="3">
    <source>
        <dbReference type="SAM" id="Phobius"/>
    </source>
</evidence>
<evidence type="ECO:0000256" key="1">
    <source>
        <dbReference type="ARBA" id="ARBA00022679"/>
    </source>
</evidence>
<dbReference type="GO" id="GO:0003841">
    <property type="term" value="F:1-acylglycerol-3-phosphate O-acyltransferase activity"/>
    <property type="evidence" value="ECO:0007669"/>
    <property type="project" value="TreeGrafter"/>
</dbReference>
<keyword evidence="3" id="KW-0472">Membrane</keyword>
<keyword evidence="3" id="KW-0812">Transmembrane</keyword>
<keyword evidence="3" id="KW-1133">Transmembrane helix</keyword>
<sequence>MFRWRIYWVSQIIAGLLFKILSMISYLTFGLLFFRLSVKNRKVSGVLRGPMIIAPNHKSYVDHFFILAALPMSSKLLPVRVMAVDWVFETQIIGWAAKNLFGAYRLRKRKGLGLSLRKMLCEPLDFLQNGGVVGIYPEGGLRIKPGIHEVKVGAAYLAKESGALILPVAIKGIEYFSWKAFFFGRRRVEVVFGNLFLVDGVKDIKEISEEIRRKIAELYN</sequence>
<dbReference type="GO" id="GO:0006654">
    <property type="term" value="P:phosphatidic acid biosynthetic process"/>
    <property type="evidence" value="ECO:0007669"/>
    <property type="project" value="TreeGrafter"/>
</dbReference>
<protein>
    <recommendedName>
        <fullName evidence="4">Phospholipid/glycerol acyltransferase domain-containing protein</fullName>
    </recommendedName>
</protein>
<dbReference type="SUPFAM" id="SSF69593">
    <property type="entry name" value="Glycerol-3-phosphate (1)-acyltransferase"/>
    <property type="match status" value="1"/>
</dbReference>
<keyword evidence="2" id="KW-0012">Acyltransferase</keyword>